<sequence>MTNEPAPPPEAGAIGTDGSFTSLARWYWPYVRPFRKRLIIVSFGLAIVLACQALIPLTVESILHHGEWDPRAMTLLIAMIIIQLGIGQLTHFWSHVLASSSATLLRERIFDRTLNSKVLRQDHLVRSSVVSRHTSDVDHVSVAFETSLSLGIPGVFRIVISLGLLTVLEWEAGLVMSIAAVLFVFLRMRIGKSLVIADRDRLSASSRVGESVDEALTAPRTIAGLHLNPWIAGRFSRRALNLEEAAHRQGFKVAQLVTGAHAAGLVGLVAVVAFALTAGGDGLAGVAASLLYVEGVVRGLEVLPLWVRGVQLAIVSRHRIDQILVHADSRSQEDVMFAGFTIPTGELSFPDHCMVGIVTPNDVDPDVALAVLSGGEHSSAWRVTLEGHLVRAQGVNTETLHVPQEPLAFNATIVEHFKSLVPDIEVSAVTDLLNDVGLGYLASAPDGLTLPLGPAGNHLTIDERQRLALAMSMATQSQMLLVGPLLALADTDTALPLIKTLRERRFPAVVVTARTAEVAASMDLMIFATATSMRMGTHEELLLESPEYSQLWLSRLSSMDVDLSVLGIDEDSQGSLVTRLVTERYGTGDTIYREGAPADRIIFTVSGQIEIRATDSTGVERRVAVMGPGNHCGDLRLTPGELRAETAVAIENCIVRSLSREAISAGMTGLLDRTATERRIVSAILRTGPSTLDELRVLLADVDESDIDSALSLLKSDGAIAEESGRFRTVQTRAAKTGVADILDKIGGL</sequence>
<feature type="transmembrane region" description="Helical" evidence="5">
    <location>
        <begin position="75"/>
        <end position="94"/>
    </location>
</feature>
<dbReference type="Gene3D" id="1.20.1560.10">
    <property type="entry name" value="ABC transporter type 1, transmembrane domain"/>
    <property type="match status" value="1"/>
</dbReference>
<feature type="transmembrane region" description="Helical" evidence="5">
    <location>
        <begin position="38"/>
        <end position="63"/>
    </location>
</feature>
<gene>
    <name evidence="8" type="ORF">UFOPK2625_00459</name>
</gene>
<dbReference type="InterPro" id="IPR000595">
    <property type="entry name" value="cNMP-bd_dom"/>
</dbReference>
<dbReference type="GO" id="GO:0016020">
    <property type="term" value="C:membrane"/>
    <property type="evidence" value="ECO:0007669"/>
    <property type="project" value="UniProtKB-SubCell"/>
</dbReference>
<protein>
    <submittedName>
        <fullName evidence="8">Unannotated protein</fullName>
    </submittedName>
</protein>
<feature type="transmembrane region" description="Helical" evidence="5">
    <location>
        <begin position="256"/>
        <end position="276"/>
    </location>
</feature>
<evidence type="ECO:0000256" key="1">
    <source>
        <dbReference type="ARBA" id="ARBA00004141"/>
    </source>
</evidence>
<dbReference type="Pfam" id="PF00664">
    <property type="entry name" value="ABC_membrane"/>
    <property type="match status" value="1"/>
</dbReference>
<feature type="domain" description="Cyclic nucleotide-binding" evidence="6">
    <location>
        <begin position="564"/>
        <end position="663"/>
    </location>
</feature>
<keyword evidence="4 5" id="KW-0472">Membrane</keyword>
<reference evidence="8" key="1">
    <citation type="submission" date="2020-05" db="EMBL/GenBank/DDBJ databases">
        <authorList>
            <person name="Chiriac C."/>
            <person name="Salcher M."/>
            <person name="Ghai R."/>
            <person name="Kavagutti S V."/>
        </authorList>
    </citation>
    <scope>NUCLEOTIDE SEQUENCE</scope>
</reference>
<dbReference type="PROSITE" id="PS50929">
    <property type="entry name" value="ABC_TM1F"/>
    <property type="match status" value="1"/>
</dbReference>
<dbReference type="PANTHER" id="PTHR24221">
    <property type="entry name" value="ATP-BINDING CASSETTE SUB-FAMILY B"/>
    <property type="match status" value="1"/>
</dbReference>
<dbReference type="InterPro" id="IPR011527">
    <property type="entry name" value="ABC1_TM_dom"/>
</dbReference>
<evidence type="ECO:0000256" key="4">
    <source>
        <dbReference type="ARBA" id="ARBA00023136"/>
    </source>
</evidence>
<dbReference type="Gene3D" id="2.60.120.10">
    <property type="entry name" value="Jelly Rolls"/>
    <property type="match status" value="1"/>
</dbReference>
<evidence type="ECO:0000313" key="8">
    <source>
        <dbReference type="EMBL" id="CAB4699859.1"/>
    </source>
</evidence>
<dbReference type="GO" id="GO:0140359">
    <property type="term" value="F:ABC-type transporter activity"/>
    <property type="evidence" value="ECO:0007669"/>
    <property type="project" value="InterPro"/>
</dbReference>
<keyword evidence="3 5" id="KW-1133">Transmembrane helix</keyword>
<dbReference type="EMBL" id="CAEZXZ010000049">
    <property type="protein sequence ID" value="CAB4699859.1"/>
    <property type="molecule type" value="Genomic_DNA"/>
</dbReference>
<comment type="subcellular location">
    <subcellularLocation>
        <location evidence="1">Membrane</location>
        <topology evidence="1">Multi-pass membrane protein</topology>
    </subcellularLocation>
</comment>
<dbReference type="CDD" id="cd00038">
    <property type="entry name" value="CAP_ED"/>
    <property type="match status" value="1"/>
</dbReference>
<feature type="domain" description="ABC transmembrane type-1" evidence="7">
    <location>
        <begin position="39"/>
        <end position="312"/>
    </location>
</feature>
<dbReference type="PANTHER" id="PTHR24221:SF654">
    <property type="entry name" value="ATP-BINDING CASSETTE SUB-FAMILY B MEMBER 6"/>
    <property type="match status" value="1"/>
</dbReference>
<dbReference type="InterPro" id="IPR018490">
    <property type="entry name" value="cNMP-bd_dom_sf"/>
</dbReference>
<dbReference type="SUPFAM" id="SSF90123">
    <property type="entry name" value="ABC transporter transmembrane region"/>
    <property type="match status" value="1"/>
</dbReference>
<dbReference type="Pfam" id="PF00027">
    <property type="entry name" value="cNMP_binding"/>
    <property type="match status" value="1"/>
</dbReference>
<dbReference type="PROSITE" id="PS50042">
    <property type="entry name" value="CNMP_BINDING_3"/>
    <property type="match status" value="1"/>
</dbReference>
<dbReference type="Gene3D" id="3.40.50.300">
    <property type="entry name" value="P-loop containing nucleotide triphosphate hydrolases"/>
    <property type="match status" value="1"/>
</dbReference>
<dbReference type="InterPro" id="IPR036640">
    <property type="entry name" value="ABC1_TM_sf"/>
</dbReference>
<feature type="transmembrane region" description="Helical" evidence="5">
    <location>
        <begin position="158"/>
        <end position="186"/>
    </location>
</feature>
<dbReference type="SUPFAM" id="SSF51206">
    <property type="entry name" value="cAMP-binding domain-like"/>
    <property type="match status" value="1"/>
</dbReference>
<evidence type="ECO:0000256" key="2">
    <source>
        <dbReference type="ARBA" id="ARBA00022692"/>
    </source>
</evidence>
<dbReference type="InterPro" id="IPR027417">
    <property type="entry name" value="P-loop_NTPase"/>
</dbReference>
<dbReference type="SMART" id="SM00100">
    <property type="entry name" value="cNMP"/>
    <property type="match status" value="1"/>
</dbReference>
<dbReference type="SUPFAM" id="SSF52540">
    <property type="entry name" value="P-loop containing nucleoside triphosphate hydrolases"/>
    <property type="match status" value="1"/>
</dbReference>
<dbReference type="InterPro" id="IPR039421">
    <property type="entry name" value="Type_1_exporter"/>
</dbReference>
<proteinExistence type="predicted"/>
<accession>A0A6J6PML1</accession>
<evidence type="ECO:0000259" key="7">
    <source>
        <dbReference type="PROSITE" id="PS50929"/>
    </source>
</evidence>
<dbReference type="AlphaFoldDB" id="A0A6J6PML1"/>
<keyword evidence="2 5" id="KW-0812">Transmembrane</keyword>
<dbReference type="InterPro" id="IPR014710">
    <property type="entry name" value="RmlC-like_jellyroll"/>
</dbReference>
<name>A0A6J6PML1_9ZZZZ</name>
<dbReference type="GO" id="GO:0005524">
    <property type="term" value="F:ATP binding"/>
    <property type="evidence" value="ECO:0007669"/>
    <property type="project" value="InterPro"/>
</dbReference>
<evidence type="ECO:0000256" key="5">
    <source>
        <dbReference type="SAM" id="Phobius"/>
    </source>
</evidence>
<evidence type="ECO:0000256" key="3">
    <source>
        <dbReference type="ARBA" id="ARBA00022989"/>
    </source>
</evidence>
<evidence type="ECO:0000259" key="6">
    <source>
        <dbReference type="PROSITE" id="PS50042"/>
    </source>
</evidence>
<organism evidence="8">
    <name type="scientific">freshwater metagenome</name>
    <dbReference type="NCBI Taxonomy" id="449393"/>
    <lineage>
        <taxon>unclassified sequences</taxon>
        <taxon>metagenomes</taxon>
        <taxon>ecological metagenomes</taxon>
    </lineage>
</organism>